<evidence type="ECO:0000313" key="5">
    <source>
        <dbReference type="Proteomes" id="UP000242875"/>
    </source>
</evidence>
<gene>
    <name evidence="4" type="ORF">BZG36_00655</name>
</gene>
<keyword evidence="1" id="KW-0472">Membrane</keyword>
<evidence type="ECO:0000259" key="3">
    <source>
        <dbReference type="Pfam" id="PF12853"/>
    </source>
</evidence>
<feature type="domain" description="NADH-ubiquinone oxidoreductase 21kDa subunit C-terminal fungi" evidence="3">
    <location>
        <begin position="102"/>
        <end position="161"/>
    </location>
</feature>
<dbReference type="OrthoDB" id="196140at2759"/>
<dbReference type="Proteomes" id="UP000242875">
    <property type="component" value="Unassembled WGS sequence"/>
</dbReference>
<organism evidence="4 5">
    <name type="scientific">Bifiguratus adelaidae</name>
    <dbReference type="NCBI Taxonomy" id="1938954"/>
    <lineage>
        <taxon>Eukaryota</taxon>
        <taxon>Fungi</taxon>
        <taxon>Fungi incertae sedis</taxon>
        <taxon>Mucoromycota</taxon>
        <taxon>Mucoromycotina</taxon>
        <taxon>Endogonomycetes</taxon>
        <taxon>Endogonales</taxon>
        <taxon>Endogonales incertae sedis</taxon>
        <taxon>Bifiguratus</taxon>
    </lineage>
</organism>
<protein>
    <recommendedName>
        <fullName evidence="6">NADH-ubiquinone oxidoreductase 21kDa subunit N-terminal domain-containing protein</fullName>
    </recommendedName>
</protein>
<comment type="caution">
    <text evidence="4">The sequence shown here is derived from an EMBL/GenBank/DDBJ whole genome shotgun (WGS) entry which is preliminary data.</text>
</comment>
<feature type="transmembrane region" description="Helical" evidence="1">
    <location>
        <begin position="60"/>
        <end position="80"/>
    </location>
</feature>
<dbReference type="InterPro" id="IPR019721">
    <property type="entry name" value="NADH-UbQ_OxRdtase_su21_N"/>
</dbReference>
<dbReference type="EMBL" id="MVBO01000004">
    <property type="protein sequence ID" value="OZJ06334.1"/>
    <property type="molecule type" value="Genomic_DNA"/>
</dbReference>
<keyword evidence="1" id="KW-0812">Transmembrane</keyword>
<dbReference type="Pfam" id="PF12853">
    <property type="entry name" value="NADH_u_ox_C"/>
    <property type="match status" value="1"/>
</dbReference>
<reference evidence="4 5" key="1">
    <citation type="journal article" date="2017" name="Mycologia">
        <title>Bifiguratus adelaidae, gen. et sp. nov., a new member of Mucoromycotina in endophytic and soil-dwelling habitats.</title>
        <authorList>
            <person name="Torres-Cruz T.J."/>
            <person name="Billingsley Tobias T.L."/>
            <person name="Almatruk M."/>
            <person name="Hesse C."/>
            <person name="Kuske C.R."/>
            <person name="Desiro A."/>
            <person name="Benucci G.M."/>
            <person name="Bonito G."/>
            <person name="Stajich J.E."/>
            <person name="Dunlap C."/>
            <person name="Arnold A.E."/>
            <person name="Porras-Alfaro A."/>
        </authorList>
    </citation>
    <scope>NUCLEOTIDE SEQUENCE [LARGE SCALE GENOMIC DNA]</scope>
    <source>
        <strain evidence="4 5">AZ0501</strain>
    </source>
</reference>
<evidence type="ECO:0000256" key="1">
    <source>
        <dbReference type="SAM" id="Phobius"/>
    </source>
</evidence>
<proteinExistence type="predicted"/>
<keyword evidence="5" id="KW-1185">Reference proteome</keyword>
<accession>A0A261Y772</accession>
<dbReference type="PANTHER" id="PTHR34062">
    <property type="entry name" value="OXIDOREDUCTASE 21 KDA SUBUNIT, PUTATIVE (AFU_ORTHOLOGUE AFUA_4G04750)-RELATED"/>
    <property type="match status" value="1"/>
</dbReference>
<feature type="transmembrane region" description="Helical" evidence="1">
    <location>
        <begin position="31"/>
        <end position="48"/>
    </location>
</feature>
<dbReference type="PANTHER" id="PTHR34062:SF1">
    <property type="entry name" value="NADH-UBIQUINONE OXIDOREDUCTASE 21KDA SUBUNIT N-TERMINAL DOMAIN-CONTAINING PROTEIN"/>
    <property type="match status" value="1"/>
</dbReference>
<evidence type="ECO:0008006" key="6">
    <source>
        <dbReference type="Google" id="ProtNLM"/>
    </source>
</evidence>
<keyword evidence="1" id="KW-1133">Transmembrane helix</keyword>
<feature type="domain" description="NADH-ubiquinone oxidoreductase 21kDa subunit N-terminal" evidence="2">
    <location>
        <begin position="8"/>
        <end position="92"/>
    </location>
</feature>
<name>A0A261Y772_9FUNG</name>
<evidence type="ECO:0000313" key="4">
    <source>
        <dbReference type="EMBL" id="OZJ06334.1"/>
    </source>
</evidence>
<evidence type="ECO:0000259" key="2">
    <source>
        <dbReference type="Pfam" id="PF10785"/>
    </source>
</evidence>
<sequence>MPERAQPTPFEVIDTDPHVSRVVRYFRPSDYAVWGAATVAAPAFLIGLDRVNSKSRVHSMGFPLRLATFIGAVGGFMLAYQRSSYRFWGWAENGAEVVKDKEEMRERIAQGKPLYGESQLTPYLQEVSARNSRYAATKFNAFPWFNFANHQSHGVDESKYQQQ</sequence>
<dbReference type="InterPro" id="IPR053229">
    <property type="entry name" value="NADH-Q_oxidrdct_subunit"/>
</dbReference>
<dbReference type="InterPro" id="IPR024549">
    <property type="entry name" value="NADH-UbQ_OxRdtase_su21_C_fun"/>
</dbReference>
<dbReference type="Pfam" id="PF10785">
    <property type="entry name" value="NADH-u_ox-rdase"/>
    <property type="match status" value="1"/>
</dbReference>
<dbReference type="AlphaFoldDB" id="A0A261Y772"/>